<gene>
    <name evidence="1" type="ORF">GO594_19195</name>
</gene>
<accession>A0A7X3KWI7</accession>
<comment type="caution">
    <text evidence="1">The sequence shown here is derived from an EMBL/GenBank/DDBJ whole genome shotgun (WGS) entry which is preliminary data.</text>
</comment>
<proteinExistence type="predicted"/>
<protein>
    <submittedName>
        <fullName evidence="1">DUF892 family protein</fullName>
    </submittedName>
</protein>
<dbReference type="Pfam" id="PF05974">
    <property type="entry name" value="DUF892"/>
    <property type="match status" value="1"/>
</dbReference>
<dbReference type="SUPFAM" id="SSF47240">
    <property type="entry name" value="Ferritin-like"/>
    <property type="match status" value="1"/>
</dbReference>
<sequence length="169" mass="18918">MTERHEHLIDWLKDAHAMEQQAEQMLEAQIGRLLNYPKLRTRLEKHLQETRDQKRLVEQALERLGHSPSTLKDLGARLGAFAQAAGTMLVEDEVLKAAMAGHVFEQMEVAAYTVLLAAAEAAGDEETRVVCEAILPQEQAMAEWTLAHLPELTQAFLDRAEAPGLEAKR</sequence>
<dbReference type="EMBL" id="WTFN01000051">
    <property type="protein sequence ID" value="MWK58113.1"/>
    <property type="molecule type" value="Genomic_DNA"/>
</dbReference>
<evidence type="ECO:0000313" key="1">
    <source>
        <dbReference type="EMBL" id="MWK58113.1"/>
    </source>
</evidence>
<dbReference type="AlphaFoldDB" id="A0A7X3KWI7"/>
<evidence type="ECO:0000313" key="2">
    <source>
        <dbReference type="Proteomes" id="UP000461288"/>
    </source>
</evidence>
<reference evidence="1 2" key="1">
    <citation type="submission" date="2019-12" db="EMBL/GenBank/DDBJ databases">
        <title>Draft genome sequence of Pseudomonas otitidis recovered from a chicken carcass.</title>
        <authorList>
            <person name="Vieira T.R."/>
            <person name="Oliviera E.F.C."/>
            <person name="Silva N.M.V."/>
            <person name="Sambrano G.E."/>
            <person name="Cibulski S.P."/>
            <person name="Cardoso M.R.I."/>
        </authorList>
    </citation>
    <scope>NUCLEOTIDE SEQUENCE [LARGE SCALE GENOMIC DNA]</scope>
    <source>
        <strain evidence="1 2">25_K</strain>
    </source>
</reference>
<dbReference type="InterPro" id="IPR010287">
    <property type="entry name" value="DUF892_YciF-like"/>
</dbReference>
<dbReference type="InterPro" id="IPR009078">
    <property type="entry name" value="Ferritin-like_SF"/>
</dbReference>
<organism evidence="1 2">
    <name type="scientific">Metapseudomonas otitidis</name>
    <dbReference type="NCBI Taxonomy" id="319939"/>
    <lineage>
        <taxon>Bacteria</taxon>
        <taxon>Pseudomonadati</taxon>
        <taxon>Pseudomonadota</taxon>
        <taxon>Gammaproteobacteria</taxon>
        <taxon>Pseudomonadales</taxon>
        <taxon>Pseudomonadaceae</taxon>
        <taxon>Metapseudomonas</taxon>
    </lineage>
</organism>
<dbReference type="RefSeq" id="WP_160481754.1">
    <property type="nucleotide sequence ID" value="NZ_JARGCP010000001.1"/>
</dbReference>
<dbReference type="CDD" id="cd00657">
    <property type="entry name" value="Ferritin_like"/>
    <property type="match status" value="1"/>
</dbReference>
<dbReference type="Proteomes" id="UP000461288">
    <property type="component" value="Unassembled WGS sequence"/>
</dbReference>
<dbReference type="Gene3D" id="1.20.1260.10">
    <property type="match status" value="1"/>
</dbReference>
<name>A0A7X3KWI7_9GAMM</name>
<dbReference type="InterPro" id="IPR012347">
    <property type="entry name" value="Ferritin-like"/>
</dbReference>